<dbReference type="GO" id="GO:0006298">
    <property type="term" value="P:mismatch repair"/>
    <property type="evidence" value="ECO:0007669"/>
    <property type="project" value="InterPro"/>
</dbReference>
<dbReference type="InterPro" id="IPR036187">
    <property type="entry name" value="DNA_mismatch_repair_MutS_sf"/>
</dbReference>
<dbReference type="Pfam" id="PF05190">
    <property type="entry name" value="MutS_IV"/>
    <property type="match status" value="1"/>
</dbReference>
<dbReference type="GO" id="GO:0005524">
    <property type="term" value="F:ATP binding"/>
    <property type="evidence" value="ECO:0007669"/>
    <property type="project" value="UniProtKB-KW"/>
</dbReference>
<evidence type="ECO:0000256" key="9">
    <source>
        <dbReference type="SAM" id="Phobius"/>
    </source>
</evidence>
<dbReference type="GO" id="GO:0032301">
    <property type="term" value="C:MutSalpha complex"/>
    <property type="evidence" value="ECO:0007669"/>
    <property type="project" value="TreeGrafter"/>
</dbReference>
<dbReference type="PANTHER" id="PTHR11361:SF35">
    <property type="entry name" value="DNA MISMATCH REPAIR PROTEIN MSH2"/>
    <property type="match status" value="1"/>
</dbReference>
<dbReference type="AlphaFoldDB" id="A0A7R9LBE4"/>
<dbReference type="Pfam" id="PF05188">
    <property type="entry name" value="MutS_II"/>
    <property type="match status" value="1"/>
</dbReference>
<dbReference type="InterPro" id="IPR036678">
    <property type="entry name" value="MutS_con_dom_sf"/>
</dbReference>
<evidence type="ECO:0000256" key="7">
    <source>
        <dbReference type="RuleBase" id="RU003756"/>
    </source>
</evidence>
<dbReference type="InterPro" id="IPR016151">
    <property type="entry name" value="DNA_mismatch_repair_MutS_N"/>
</dbReference>
<keyword evidence="9" id="KW-0812">Transmembrane</keyword>
<keyword evidence="2 7" id="KW-0547">Nucleotide-binding</keyword>
<dbReference type="InterPro" id="IPR007695">
    <property type="entry name" value="DNA_mismatch_repair_MutS-lik_N"/>
</dbReference>
<dbReference type="GO" id="GO:0030983">
    <property type="term" value="F:mismatched DNA binding"/>
    <property type="evidence" value="ECO:0007669"/>
    <property type="project" value="InterPro"/>
</dbReference>
<dbReference type="Pfam" id="PF00059">
    <property type="entry name" value="Lectin_C"/>
    <property type="match status" value="1"/>
</dbReference>
<sequence length="1102" mass="125415">TSGESLQTHCANGWTQYKNKCFLFYPDKSFLNFYESHLVCKDFFNATLVSIHSKEEQTFVTKFAFFTNKAQNHVWIGARRLVNDTFVWEDNSPFNYTNWAKTQPNNLDGKHFCTSLLQSPNVADMGFWYDDPCADKYHFICQTYLSDNTFTPIAATNVSDVSSLPKNSTIDVILTSDELRALLKPNANISTISALISSAREEQPFSLANTVLTVTTVVQFLVIVSLIYIIYRKHPLSYRRIVKMSEYIYHCTQHSSHMAEENQLDIPQEPTFLAYYRSLGSCPSKTYRLFDRGDYYTLHGTNAEVIAKSFLCTTSAIKYIGSDNQKIASIAISQARYEPLLRHILIENKERLEVYKKCVKKKSSNDWQLDLKASPGCLGPLEDIIYSTNASIDSRGVCAIQWSNDLKIGVAFIDTTVNEISFCEFEDNDYLSHLESLLVQISPKECLICTHDKQESTSKKLSTILDNNRILVTPVKKNCMNASNLESDLEKVLVKRDNKEIAINSMLEKKSLSREAISGVFDYLNLLGDDSSYESFELKEIDVKEFVKLDATAVHSLDLFPNSLNDSMSMRANRTLFQVLNNCRTLSGQRLLAQLIRQPLTDINKIEERLDIIEYLMKNYDIRQDLSDVYLKKVPDLSRIYKKLHSKRATLQDCYRIYLMTQLLPHFERCLVRDESDECLAIKRNFSDKLRVICEELSKLAKALEGVIDEERIQSNGEFWIKADYDDDLKDLRTRLDNLEDEANRIYKSVDKEICREQKEDKSVVKLESSGQGFVFKLTRKNEKCIRNNDKYFEVKNSTKKDGFRFANKALRKLNEDYVSVREEYEKLQSDLAKDIIADTAKYSETIKDLEILLTYLDVMVGLATTCLLPSIPYIRPKLLPKGSGKILLKQVRHPCLELQDNISYIPNDVSFDSETGKFFFITGPNMGGKSTYIRSIALCVLMAQMGCYVPADSATISLVDSIFTRVGAGDKQIKGISTFMAEMLETAAIFRSATKDSLVVIDELGRGTSTYDGYGLASAISEHLVTEINSYTLFATHFHELTHLAKELPSIANLHLSALTIDDKLTLLYKVNEGVCDQSFGINVAQLAHFPDHIIEITGIQ</sequence>
<dbReference type="InterPro" id="IPR045076">
    <property type="entry name" value="MutS"/>
</dbReference>
<dbReference type="PROSITE" id="PS00486">
    <property type="entry name" value="DNA_MISMATCH_REPAIR_2"/>
    <property type="match status" value="1"/>
</dbReference>
<dbReference type="Pfam" id="PF00488">
    <property type="entry name" value="MutS_V"/>
    <property type="match status" value="1"/>
</dbReference>
<dbReference type="GO" id="GO:0140664">
    <property type="term" value="F:ATP-dependent DNA damage sensor activity"/>
    <property type="evidence" value="ECO:0007669"/>
    <property type="project" value="InterPro"/>
</dbReference>
<dbReference type="Gene3D" id="3.10.100.10">
    <property type="entry name" value="Mannose-Binding Protein A, subunit A"/>
    <property type="match status" value="1"/>
</dbReference>
<feature type="non-terminal residue" evidence="11">
    <location>
        <position position="1"/>
    </location>
</feature>
<evidence type="ECO:0000259" key="10">
    <source>
        <dbReference type="PROSITE" id="PS50041"/>
    </source>
</evidence>
<dbReference type="InterPro" id="IPR001304">
    <property type="entry name" value="C-type_lectin-like"/>
</dbReference>
<keyword evidence="12" id="KW-1185">Reference proteome</keyword>
<evidence type="ECO:0000256" key="6">
    <source>
        <dbReference type="ARBA" id="ARBA00023242"/>
    </source>
</evidence>
<feature type="transmembrane region" description="Helical" evidence="9">
    <location>
        <begin position="207"/>
        <end position="231"/>
    </location>
</feature>
<dbReference type="InterPro" id="IPR007861">
    <property type="entry name" value="DNA_mismatch_repair_MutS_clamp"/>
</dbReference>
<evidence type="ECO:0000313" key="11">
    <source>
        <dbReference type="EMBL" id="CAD7638476.1"/>
    </source>
</evidence>
<feature type="domain" description="C-type lectin" evidence="10">
    <location>
        <begin position="17"/>
        <end position="142"/>
    </location>
</feature>
<dbReference type="InterPro" id="IPR007696">
    <property type="entry name" value="DNA_mismatch_repair_MutS_core"/>
</dbReference>
<comment type="function">
    <text evidence="7">Component of the post-replicative DNA mismatch repair system (MMR).</text>
</comment>
<keyword evidence="6" id="KW-0539">Nucleus</keyword>
<keyword evidence="7" id="KW-0234">DNA repair</keyword>
<keyword evidence="9" id="KW-1133">Transmembrane helix</keyword>
<dbReference type="Pfam" id="PF01624">
    <property type="entry name" value="MutS_I"/>
    <property type="match status" value="1"/>
</dbReference>
<dbReference type="Proteomes" id="UP000728032">
    <property type="component" value="Unassembled WGS sequence"/>
</dbReference>
<dbReference type="Gene3D" id="3.30.420.110">
    <property type="entry name" value="MutS, connector domain"/>
    <property type="match status" value="1"/>
</dbReference>
<evidence type="ECO:0000256" key="2">
    <source>
        <dbReference type="ARBA" id="ARBA00022741"/>
    </source>
</evidence>
<keyword evidence="9" id="KW-0472">Membrane</keyword>
<dbReference type="SMART" id="SM00533">
    <property type="entry name" value="MUTSd"/>
    <property type="match status" value="1"/>
</dbReference>
<comment type="similarity">
    <text evidence="7">Belongs to the DNA mismatch repair MutS family.</text>
</comment>
<feature type="coiled-coil region" evidence="8">
    <location>
        <begin position="694"/>
        <end position="749"/>
    </location>
</feature>
<comment type="subcellular location">
    <subcellularLocation>
        <location evidence="1">Nucleus</location>
    </subcellularLocation>
</comment>
<evidence type="ECO:0000313" key="12">
    <source>
        <dbReference type="Proteomes" id="UP000728032"/>
    </source>
</evidence>
<evidence type="ECO:0000256" key="1">
    <source>
        <dbReference type="ARBA" id="ARBA00004123"/>
    </source>
</evidence>
<dbReference type="EMBL" id="OC915070">
    <property type="protein sequence ID" value="CAD7638476.1"/>
    <property type="molecule type" value="Genomic_DNA"/>
</dbReference>
<accession>A0A7R9LBE4</accession>
<dbReference type="Gene3D" id="1.10.1420.10">
    <property type="match status" value="2"/>
</dbReference>
<gene>
    <name evidence="11" type="ORF">ONB1V03_LOCUS1412</name>
</gene>
<dbReference type="SMART" id="SM00534">
    <property type="entry name" value="MUTSac"/>
    <property type="match status" value="1"/>
</dbReference>
<dbReference type="SUPFAM" id="SSF53150">
    <property type="entry name" value="DNA repair protein MutS, domain II"/>
    <property type="match status" value="1"/>
</dbReference>
<reference evidence="11" key="1">
    <citation type="submission" date="2020-11" db="EMBL/GenBank/DDBJ databases">
        <authorList>
            <person name="Tran Van P."/>
        </authorList>
    </citation>
    <scope>NUCLEOTIDE SEQUENCE</scope>
</reference>
<dbReference type="SUPFAM" id="SSF48334">
    <property type="entry name" value="DNA repair protein MutS, domain III"/>
    <property type="match status" value="1"/>
</dbReference>
<name>A0A7R9LBE4_9ACAR</name>
<evidence type="ECO:0000256" key="4">
    <source>
        <dbReference type="ARBA" id="ARBA00022840"/>
    </source>
</evidence>
<dbReference type="SUPFAM" id="SSF56436">
    <property type="entry name" value="C-type lectin-like"/>
    <property type="match status" value="1"/>
</dbReference>
<evidence type="ECO:0000256" key="8">
    <source>
        <dbReference type="SAM" id="Coils"/>
    </source>
</evidence>
<keyword evidence="8" id="KW-0175">Coiled coil</keyword>
<dbReference type="PANTHER" id="PTHR11361">
    <property type="entry name" value="DNA MISMATCH REPAIR PROTEIN MUTS FAMILY MEMBER"/>
    <property type="match status" value="1"/>
</dbReference>
<dbReference type="InterPro" id="IPR007860">
    <property type="entry name" value="DNA_mmatch_repair_MutS_con_dom"/>
</dbReference>
<proteinExistence type="inferred from homology"/>
<dbReference type="FunFam" id="3.40.50.300:FF:005021">
    <property type="entry name" value="Predicted protein"/>
    <property type="match status" value="1"/>
</dbReference>
<organism evidence="11">
    <name type="scientific">Oppiella nova</name>
    <dbReference type="NCBI Taxonomy" id="334625"/>
    <lineage>
        <taxon>Eukaryota</taxon>
        <taxon>Metazoa</taxon>
        <taxon>Ecdysozoa</taxon>
        <taxon>Arthropoda</taxon>
        <taxon>Chelicerata</taxon>
        <taxon>Arachnida</taxon>
        <taxon>Acari</taxon>
        <taxon>Acariformes</taxon>
        <taxon>Sarcoptiformes</taxon>
        <taxon>Oribatida</taxon>
        <taxon>Brachypylina</taxon>
        <taxon>Oppioidea</taxon>
        <taxon>Oppiidae</taxon>
        <taxon>Oppiella</taxon>
    </lineage>
</organism>
<feature type="coiled-coil region" evidence="8">
    <location>
        <begin position="804"/>
        <end position="831"/>
    </location>
</feature>
<dbReference type="InterPro" id="IPR016186">
    <property type="entry name" value="C-type_lectin-like/link_sf"/>
</dbReference>
<dbReference type="InterPro" id="IPR016187">
    <property type="entry name" value="CTDL_fold"/>
</dbReference>
<keyword evidence="4" id="KW-0067">ATP-binding</keyword>
<dbReference type="PROSITE" id="PS50041">
    <property type="entry name" value="C_TYPE_LECTIN_2"/>
    <property type="match status" value="1"/>
</dbReference>
<dbReference type="EMBL" id="CAJPVJ010000245">
    <property type="protein sequence ID" value="CAG2161811.1"/>
    <property type="molecule type" value="Genomic_DNA"/>
</dbReference>
<dbReference type="InterPro" id="IPR000432">
    <property type="entry name" value="DNA_mismatch_repair_MutS_C"/>
</dbReference>
<keyword evidence="3 7" id="KW-0227">DNA damage</keyword>
<dbReference type="CDD" id="cd00037">
    <property type="entry name" value="CLECT"/>
    <property type="match status" value="1"/>
</dbReference>
<dbReference type="InterPro" id="IPR027417">
    <property type="entry name" value="P-loop_NTPase"/>
</dbReference>
<dbReference type="Gene3D" id="3.40.1170.10">
    <property type="entry name" value="DNA repair protein MutS, domain I"/>
    <property type="match status" value="1"/>
</dbReference>
<dbReference type="OrthoDB" id="6499878at2759"/>
<dbReference type="SUPFAM" id="SSF52540">
    <property type="entry name" value="P-loop containing nucleoside triphosphate hydrolases"/>
    <property type="match status" value="1"/>
</dbReference>
<evidence type="ECO:0000256" key="5">
    <source>
        <dbReference type="ARBA" id="ARBA00023125"/>
    </source>
</evidence>
<protein>
    <recommendedName>
        <fullName evidence="10">C-type lectin domain-containing protein</fullName>
    </recommendedName>
</protein>
<keyword evidence="5 7" id="KW-0238">DNA-binding</keyword>
<dbReference type="Pfam" id="PF05192">
    <property type="entry name" value="MutS_III"/>
    <property type="match status" value="1"/>
</dbReference>
<evidence type="ECO:0000256" key="3">
    <source>
        <dbReference type="ARBA" id="ARBA00022763"/>
    </source>
</evidence>
<dbReference type="SMART" id="SM00034">
    <property type="entry name" value="CLECT"/>
    <property type="match status" value="1"/>
</dbReference>
<dbReference type="GO" id="GO:0006312">
    <property type="term" value="P:mitotic recombination"/>
    <property type="evidence" value="ECO:0007669"/>
    <property type="project" value="TreeGrafter"/>
</dbReference>
<dbReference type="Gene3D" id="3.40.50.300">
    <property type="entry name" value="P-loop containing nucleotide triphosphate hydrolases"/>
    <property type="match status" value="1"/>
</dbReference>